<name>A0A8H7N5Y8_BIOOC</name>
<evidence type="ECO:0000256" key="3">
    <source>
        <dbReference type="ARBA" id="ARBA00022692"/>
    </source>
</evidence>
<evidence type="ECO:0000256" key="6">
    <source>
        <dbReference type="SAM" id="Phobius"/>
    </source>
</evidence>
<feature type="transmembrane region" description="Helical" evidence="6">
    <location>
        <begin position="160"/>
        <end position="183"/>
    </location>
</feature>
<feature type="transmembrane region" description="Helical" evidence="6">
    <location>
        <begin position="195"/>
        <end position="218"/>
    </location>
</feature>
<proteinExistence type="predicted"/>
<keyword evidence="5 6" id="KW-0472">Membrane</keyword>
<dbReference type="PROSITE" id="PS50850">
    <property type="entry name" value="MFS"/>
    <property type="match status" value="1"/>
</dbReference>
<dbReference type="PANTHER" id="PTHR43791">
    <property type="entry name" value="PERMEASE-RELATED"/>
    <property type="match status" value="1"/>
</dbReference>
<feature type="transmembrane region" description="Helical" evidence="6">
    <location>
        <begin position="135"/>
        <end position="154"/>
    </location>
</feature>
<evidence type="ECO:0000256" key="1">
    <source>
        <dbReference type="ARBA" id="ARBA00004141"/>
    </source>
</evidence>
<protein>
    <recommendedName>
        <fullName evidence="7">Major facilitator superfamily (MFS) profile domain-containing protein</fullName>
    </recommendedName>
</protein>
<evidence type="ECO:0000313" key="8">
    <source>
        <dbReference type="EMBL" id="KAF9749705.1"/>
    </source>
</evidence>
<dbReference type="PANTHER" id="PTHR43791:SF91">
    <property type="entry name" value="MAJOR FACILITATOR SUPERFAMILY (MFS) PROFILE DOMAIN-CONTAINING PROTEIN-RELATED"/>
    <property type="match status" value="1"/>
</dbReference>
<dbReference type="GO" id="GO:0016020">
    <property type="term" value="C:membrane"/>
    <property type="evidence" value="ECO:0007669"/>
    <property type="project" value="UniProtKB-SubCell"/>
</dbReference>
<organism evidence="8 9">
    <name type="scientific">Bionectria ochroleuca</name>
    <name type="common">Gliocladium roseum</name>
    <dbReference type="NCBI Taxonomy" id="29856"/>
    <lineage>
        <taxon>Eukaryota</taxon>
        <taxon>Fungi</taxon>
        <taxon>Dikarya</taxon>
        <taxon>Ascomycota</taxon>
        <taxon>Pezizomycotina</taxon>
        <taxon>Sordariomycetes</taxon>
        <taxon>Hypocreomycetidae</taxon>
        <taxon>Hypocreales</taxon>
        <taxon>Bionectriaceae</taxon>
        <taxon>Clonostachys</taxon>
    </lineage>
</organism>
<sequence length="514" mass="56835">MVETPSESDTVAGGVAKVGVEPTLTEVHPNVENGSSHEDRAAFLSTFSPEEEKAIMRKVDYRLLALFGVIYMVKQIDVNNAAAVKVIAVGKPTNILTQLDMTSDEYNWVQSIYYISYIIFELPSNLLLKKWTPRIFQARIMFLWGLVLACHAAVNNKAGILTARFFLGLMEAGLFPAIMTQLCSWYRSDEMGKPIAWLFGIFNLAGVIGSLIVYGIAFLDGRQGLSSWQWVFLLQGVATMAFAFLVWFLCPDYPRSERTGKWLTSREQKFVEYRLTSNAPVTSDAAFSSKESLETLKDPRLWAFMLTQVLMNTGGFGLSWFLPTIITNLGFVGLPRNILLLIPTATVAILAIAAAAYILHKAWIPRPIFTISIVVLEVAVFAIFIATRERGAIYAACILGTLFSAAFAIPFWSWRTSSLKGTTGTAFAFGLQSGVGQLGGVIGPQIFQSRYAADGYRVPYSICTATIGGGLLGCVICWYLTQKLEQDVRRVQKERIQAEQRGQLYTGPDVDVHA</sequence>
<evidence type="ECO:0000313" key="9">
    <source>
        <dbReference type="Proteomes" id="UP000616885"/>
    </source>
</evidence>
<gene>
    <name evidence="8" type="ORF">IM811_015732</name>
</gene>
<dbReference type="Proteomes" id="UP000616885">
    <property type="component" value="Unassembled WGS sequence"/>
</dbReference>
<feature type="transmembrane region" description="Helical" evidence="6">
    <location>
        <begin position="230"/>
        <end position="250"/>
    </location>
</feature>
<evidence type="ECO:0000256" key="5">
    <source>
        <dbReference type="ARBA" id="ARBA00023136"/>
    </source>
</evidence>
<dbReference type="Pfam" id="PF07690">
    <property type="entry name" value="MFS_1"/>
    <property type="match status" value="1"/>
</dbReference>
<feature type="transmembrane region" description="Helical" evidence="6">
    <location>
        <begin position="392"/>
        <end position="414"/>
    </location>
</feature>
<dbReference type="SUPFAM" id="SSF103473">
    <property type="entry name" value="MFS general substrate transporter"/>
    <property type="match status" value="1"/>
</dbReference>
<keyword evidence="2" id="KW-0813">Transport</keyword>
<feature type="transmembrane region" description="Helical" evidence="6">
    <location>
        <begin position="338"/>
        <end position="359"/>
    </location>
</feature>
<feature type="transmembrane region" description="Helical" evidence="6">
    <location>
        <begin position="459"/>
        <end position="480"/>
    </location>
</feature>
<dbReference type="Gene3D" id="1.20.1250.20">
    <property type="entry name" value="MFS general substrate transporter like domains"/>
    <property type="match status" value="2"/>
</dbReference>
<evidence type="ECO:0000259" key="7">
    <source>
        <dbReference type="PROSITE" id="PS50850"/>
    </source>
</evidence>
<keyword evidence="4 6" id="KW-1133">Transmembrane helix</keyword>
<comment type="subcellular location">
    <subcellularLocation>
        <location evidence="1">Membrane</location>
        <topology evidence="1">Multi-pass membrane protein</topology>
    </subcellularLocation>
</comment>
<dbReference type="InterPro" id="IPR011701">
    <property type="entry name" value="MFS"/>
</dbReference>
<accession>A0A8H7N5Y8</accession>
<dbReference type="InterPro" id="IPR036259">
    <property type="entry name" value="MFS_trans_sf"/>
</dbReference>
<dbReference type="EMBL" id="JADCTT010000007">
    <property type="protein sequence ID" value="KAF9749705.1"/>
    <property type="molecule type" value="Genomic_DNA"/>
</dbReference>
<dbReference type="GO" id="GO:0022857">
    <property type="term" value="F:transmembrane transporter activity"/>
    <property type="evidence" value="ECO:0007669"/>
    <property type="project" value="InterPro"/>
</dbReference>
<feature type="transmembrane region" description="Helical" evidence="6">
    <location>
        <begin position="301"/>
        <end position="326"/>
    </location>
</feature>
<feature type="domain" description="Major facilitator superfamily (MFS) profile" evidence="7">
    <location>
        <begin position="63"/>
        <end position="485"/>
    </location>
</feature>
<dbReference type="AlphaFoldDB" id="A0A8H7N5Y8"/>
<keyword evidence="3 6" id="KW-0812">Transmembrane</keyword>
<dbReference type="InterPro" id="IPR020846">
    <property type="entry name" value="MFS_dom"/>
</dbReference>
<evidence type="ECO:0000256" key="4">
    <source>
        <dbReference type="ARBA" id="ARBA00022989"/>
    </source>
</evidence>
<feature type="transmembrane region" description="Helical" evidence="6">
    <location>
        <begin position="368"/>
        <end position="386"/>
    </location>
</feature>
<evidence type="ECO:0000256" key="2">
    <source>
        <dbReference type="ARBA" id="ARBA00022448"/>
    </source>
</evidence>
<reference evidence="8" key="1">
    <citation type="submission" date="2020-10" db="EMBL/GenBank/DDBJ databases">
        <title>High-Quality Genome Resource of Clonostachys rosea strain S41 by Oxford Nanopore Long-Read Sequencing.</title>
        <authorList>
            <person name="Wang H."/>
        </authorList>
    </citation>
    <scope>NUCLEOTIDE SEQUENCE</scope>
    <source>
        <strain evidence="8">S41</strain>
    </source>
</reference>
<comment type="caution">
    <text evidence="8">The sequence shown here is derived from an EMBL/GenBank/DDBJ whole genome shotgun (WGS) entry which is preliminary data.</text>
</comment>